<evidence type="ECO:0000313" key="2">
    <source>
        <dbReference type="Proteomes" id="UP000249808"/>
    </source>
</evidence>
<accession>A0A327ZVP9</accession>
<dbReference type="AlphaFoldDB" id="A0A327ZVP9"/>
<dbReference type="RefSeq" id="WP_111714429.1">
    <property type="nucleotide sequence ID" value="NZ_JBHSSR010000001.1"/>
</dbReference>
<dbReference type="EMBL" id="PZJH01000001">
    <property type="protein sequence ID" value="RAK46285.1"/>
    <property type="molecule type" value="Genomic_DNA"/>
</dbReference>
<reference evidence="1 2" key="1">
    <citation type="journal article" date="2018" name="Front. Microbiol.">
        <title>Description and Comparative Genomics of Macrococcus caseolyticus subsp. hominis subsp. nov., Macrococcus goetzii sp. nov., Macrococcus epidermidis sp. nov., and Macrococcus bohemicus sp. nov., Novel Macrococci From Human Clinical Material With Virulence Potential and Suspected Uptake of Foreign DNA by Natural Transformation.</title>
        <authorList>
            <person name="Maslanova I."/>
            <person name="Wertheimer Z."/>
            <person name="Sedlacek I."/>
            <person name="Svec P."/>
            <person name="Indrakova A."/>
            <person name="Kovarovic V."/>
            <person name="Schumann P."/>
            <person name="Sproer C."/>
            <person name="Kralova S."/>
            <person name="Sedo O."/>
            <person name="Kristofova L."/>
            <person name="Vrbovska V."/>
            <person name="Fuzik T."/>
            <person name="Petras P."/>
            <person name="Zdrahal Z."/>
            <person name="Ruzickova V."/>
            <person name="Doskar J."/>
            <person name="Pantucek R."/>
        </authorList>
    </citation>
    <scope>NUCLEOTIDE SEQUENCE [LARGE SCALE GENOMIC DNA]</scope>
    <source>
        <strain evidence="1 2">01/688</strain>
    </source>
</reference>
<keyword evidence="2" id="KW-1185">Reference proteome</keyword>
<sequence length="266" mass="30836">MLEINFEALQNYKFQDGFNDDFCVILENKKYYFHLKFNEKYGNLICFSNGAIDPNKKKPPLFQRSSWKGSFRASCLFIDDPTLHGNGLKIGWGQGSMDSFGLEKMAIIIEAIIHSMNYSKEQTTFYGSSAGGYMSIYLGTLLKGTKVIVNNPQTYVLNYHEVAVNKLLETIYPNLNLDEIKEKYAYRLSLTQAFSKYKNTPKILYMQNRACISDMRGHVDPFMKNIAKYKGIQDINIEFYFYKHPKEGHNPLPKEQTIRMIHNFIS</sequence>
<protein>
    <submittedName>
        <fullName evidence="1">Glycosyl transferase</fullName>
    </submittedName>
</protein>
<organism evidence="1 2">
    <name type="scientific">Macrococcus epidermidis</name>
    <dbReference type="NCBI Taxonomy" id="1902580"/>
    <lineage>
        <taxon>Bacteria</taxon>
        <taxon>Bacillati</taxon>
        <taxon>Bacillota</taxon>
        <taxon>Bacilli</taxon>
        <taxon>Bacillales</taxon>
        <taxon>Staphylococcaceae</taxon>
        <taxon>Macrococcus</taxon>
    </lineage>
</organism>
<proteinExistence type="predicted"/>
<keyword evidence="1" id="KW-0808">Transferase</keyword>
<dbReference type="InterPro" id="IPR029058">
    <property type="entry name" value="AB_hydrolase_fold"/>
</dbReference>
<gene>
    <name evidence="1" type="ORF">BHU61_02225</name>
</gene>
<dbReference type="Proteomes" id="UP000249808">
    <property type="component" value="Unassembled WGS sequence"/>
</dbReference>
<dbReference type="GO" id="GO:0016740">
    <property type="term" value="F:transferase activity"/>
    <property type="evidence" value="ECO:0007669"/>
    <property type="project" value="UniProtKB-KW"/>
</dbReference>
<dbReference type="SUPFAM" id="SSF53474">
    <property type="entry name" value="alpha/beta-Hydrolases"/>
    <property type="match status" value="1"/>
</dbReference>
<name>A0A327ZVP9_9STAP</name>
<evidence type="ECO:0000313" key="1">
    <source>
        <dbReference type="EMBL" id="RAK46285.1"/>
    </source>
</evidence>
<comment type="caution">
    <text evidence="1">The sequence shown here is derived from an EMBL/GenBank/DDBJ whole genome shotgun (WGS) entry which is preliminary data.</text>
</comment>